<dbReference type="SMART" id="SM00278">
    <property type="entry name" value="HhH1"/>
    <property type="match status" value="2"/>
</dbReference>
<dbReference type="InterPro" id="IPR004509">
    <property type="entry name" value="Competence_ComEA_HhH"/>
</dbReference>
<evidence type="ECO:0000259" key="1">
    <source>
        <dbReference type="SMART" id="SM00278"/>
    </source>
</evidence>
<dbReference type="NCBIfam" id="TIGR00426">
    <property type="entry name" value="competence protein ComEA helix-hairpin-helix repeat region"/>
    <property type="match status" value="1"/>
</dbReference>
<evidence type="ECO:0000313" key="3">
    <source>
        <dbReference type="Proteomes" id="UP000034406"/>
    </source>
</evidence>
<sequence>MKWLKKYWMDGVLGLGLLLLLVGLGWGVSLEGQKAGEEVKIEKAGNAEGGNGIPPVHKDVKSDSKVRIDMSGEVLKPGVYSLEAGARVEDGLLAAGGLGKEADRDWVEKNINKAKILMDGEKIYIPKVGEVAVGVAKVLGTDDGLISLNSGDLAELDKLEGIGPALAGRIIAYREANGGFRDINELKLVSGIGDKLFERIKDKVGL</sequence>
<dbReference type="Gene3D" id="3.10.560.10">
    <property type="entry name" value="Outer membrane lipoprotein wza domain like"/>
    <property type="match status" value="1"/>
</dbReference>
<protein>
    <submittedName>
        <fullName evidence="2">Uptake protein</fullName>
    </submittedName>
</protein>
<proteinExistence type="predicted"/>
<dbReference type="InterPro" id="IPR051675">
    <property type="entry name" value="Endo/Exo/Phosphatase_dom_1"/>
</dbReference>
<gene>
    <name evidence="2" type="ORF">US90_C0008G0013</name>
</gene>
<dbReference type="InterPro" id="IPR010994">
    <property type="entry name" value="RuvA_2-like"/>
</dbReference>
<reference evidence="2 3" key="1">
    <citation type="journal article" date="2015" name="Nature">
        <title>rRNA introns, odd ribosomes, and small enigmatic genomes across a large radiation of phyla.</title>
        <authorList>
            <person name="Brown C.T."/>
            <person name="Hug L.A."/>
            <person name="Thomas B.C."/>
            <person name="Sharon I."/>
            <person name="Castelle C.J."/>
            <person name="Singh A."/>
            <person name="Wilkins M.J."/>
            <person name="Williams K.H."/>
            <person name="Banfield J.F."/>
        </authorList>
    </citation>
    <scope>NUCLEOTIDE SEQUENCE [LARGE SCALE GENOMIC DNA]</scope>
</reference>
<evidence type="ECO:0000313" key="2">
    <source>
        <dbReference type="EMBL" id="KKQ70121.1"/>
    </source>
</evidence>
<organism evidence="2 3">
    <name type="scientific">Candidatus Shapirobacteria bacterium GW2011_GWE2_38_30</name>
    <dbReference type="NCBI Taxonomy" id="1618490"/>
    <lineage>
        <taxon>Bacteria</taxon>
        <taxon>Candidatus Shapironibacteriota</taxon>
    </lineage>
</organism>
<dbReference type="InterPro" id="IPR003583">
    <property type="entry name" value="Hlx-hairpin-Hlx_DNA-bd_motif"/>
</dbReference>
<comment type="caution">
    <text evidence="2">The sequence shown here is derived from an EMBL/GenBank/DDBJ whole genome shotgun (WGS) entry which is preliminary data.</text>
</comment>
<dbReference type="Pfam" id="PF12836">
    <property type="entry name" value="HHH_3"/>
    <property type="match status" value="1"/>
</dbReference>
<name>A0A0G0MZ14_9BACT</name>
<dbReference type="Proteomes" id="UP000034406">
    <property type="component" value="Unassembled WGS sequence"/>
</dbReference>
<accession>A0A0G0MZ14</accession>
<dbReference type="GO" id="GO:0006281">
    <property type="term" value="P:DNA repair"/>
    <property type="evidence" value="ECO:0007669"/>
    <property type="project" value="InterPro"/>
</dbReference>
<dbReference type="Gene3D" id="1.10.150.310">
    <property type="entry name" value="Tex RuvX-like domain-like"/>
    <property type="match status" value="1"/>
</dbReference>
<dbReference type="PANTHER" id="PTHR21180">
    <property type="entry name" value="ENDONUCLEASE/EXONUCLEASE/PHOSPHATASE FAMILY DOMAIN-CONTAINING PROTEIN 1"/>
    <property type="match status" value="1"/>
</dbReference>
<dbReference type="EMBL" id="LBUT01000008">
    <property type="protein sequence ID" value="KKQ70121.1"/>
    <property type="molecule type" value="Genomic_DNA"/>
</dbReference>
<dbReference type="AlphaFoldDB" id="A0A0G0MZ14"/>
<dbReference type="InterPro" id="IPR019554">
    <property type="entry name" value="Soluble_ligand-bd"/>
</dbReference>
<dbReference type="GO" id="GO:0015628">
    <property type="term" value="P:protein secretion by the type II secretion system"/>
    <property type="evidence" value="ECO:0007669"/>
    <property type="project" value="TreeGrafter"/>
</dbReference>
<feature type="domain" description="Helix-hairpin-helix DNA-binding motif class 1" evidence="1">
    <location>
        <begin position="184"/>
        <end position="203"/>
    </location>
</feature>
<feature type="domain" description="Helix-hairpin-helix DNA-binding motif class 1" evidence="1">
    <location>
        <begin position="154"/>
        <end position="173"/>
    </location>
</feature>
<dbReference type="SUPFAM" id="SSF47781">
    <property type="entry name" value="RuvA domain 2-like"/>
    <property type="match status" value="1"/>
</dbReference>
<dbReference type="STRING" id="1618490.US90_C0008G0013"/>
<dbReference type="GO" id="GO:0003677">
    <property type="term" value="F:DNA binding"/>
    <property type="evidence" value="ECO:0007669"/>
    <property type="project" value="InterPro"/>
</dbReference>
<dbReference type="PANTHER" id="PTHR21180:SF32">
    <property type="entry name" value="ENDONUCLEASE_EXONUCLEASE_PHOSPHATASE FAMILY DOMAIN-CONTAINING PROTEIN 1"/>
    <property type="match status" value="1"/>
</dbReference>
<dbReference type="Pfam" id="PF10531">
    <property type="entry name" value="SLBB"/>
    <property type="match status" value="1"/>
</dbReference>
<dbReference type="GO" id="GO:0015627">
    <property type="term" value="C:type II protein secretion system complex"/>
    <property type="evidence" value="ECO:0007669"/>
    <property type="project" value="TreeGrafter"/>
</dbReference>